<evidence type="ECO:0000256" key="1">
    <source>
        <dbReference type="ARBA" id="ARBA00010662"/>
    </source>
</evidence>
<dbReference type="InterPro" id="IPR006148">
    <property type="entry name" value="Glc/Gal-6P_isomerase"/>
</dbReference>
<dbReference type="InterPro" id="IPR005900">
    <property type="entry name" value="6-phosphogluconolactonase_DevB"/>
</dbReference>
<dbReference type="NCBIfam" id="TIGR01198">
    <property type="entry name" value="pgl"/>
    <property type="match status" value="1"/>
</dbReference>
<keyword evidence="4" id="KW-1185">Reference proteome</keyword>
<evidence type="ECO:0000259" key="3">
    <source>
        <dbReference type="Pfam" id="PF01182"/>
    </source>
</evidence>
<comment type="function">
    <text evidence="2">Hydrolysis of 6-phosphogluconolactone to 6-phosphogluconate.</text>
</comment>
<name>A0ABM4DJH2_HYDVU</name>
<evidence type="ECO:0000313" key="4">
    <source>
        <dbReference type="Proteomes" id="UP001652625"/>
    </source>
</evidence>
<gene>
    <name evidence="5" type="primary">LOC100209508</name>
</gene>
<dbReference type="CDD" id="cd01400">
    <property type="entry name" value="6PGL"/>
    <property type="match status" value="1"/>
</dbReference>
<dbReference type="PANTHER" id="PTHR11054:SF0">
    <property type="entry name" value="6-PHOSPHOGLUCONOLACTONASE"/>
    <property type="match status" value="1"/>
</dbReference>
<dbReference type="EC" id="3.1.1.31" evidence="2"/>
<sequence>MKLHIKSSTTDLSFAFGTFLIECSSKAISDHGYFAVGFSGGSAATMVCECFQQAEFSESVDWSKWKIFICDERYVDSSDPDSNFKSIYDGLIFKHSSILQENVFKMNKLNSLEEAALDYEEQMKSVFVTDGFPCFDLLILGMGPDGHICSLFPNHELLNEESKWVSYLDDSPKPPPQRITFTLNVVNNASCILFVVTGEGKAEKVKEIVENPPTRSIPASLVKPVHKNVHWFIDTAAASLLSKQ</sequence>
<comment type="similarity">
    <text evidence="1 2">Belongs to the glucosamine/galactosamine-6-phosphate isomerase family. 6-phosphogluconolactonase subfamily.</text>
</comment>
<dbReference type="Pfam" id="PF01182">
    <property type="entry name" value="Glucosamine_iso"/>
    <property type="match status" value="1"/>
</dbReference>
<evidence type="ECO:0000256" key="2">
    <source>
        <dbReference type="RuleBase" id="RU365095"/>
    </source>
</evidence>
<organism evidence="4 5">
    <name type="scientific">Hydra vulgaris</name>
    <name type="common">Hydra</name>
    <name type="synonym">Hydra attenuata</name>
    <dbReference type="NCBI Taxonomy" id="6087"/>
    <lineage>
        <taxon>Eukaryota</taxon>
        <taxon>Metazoa</taxon>
        <taxon>Cnidaria</taxon>
        <taxon>Hydrozoa</taxon>
        <taxon>Hydroidolina</taxon>
        <taxon>Anthoathecata</taxon>
        <taxon>Aplanulata</taxon>
        <taxon>Hydridae</taxon>
        <taxon>Hydra</taxon>
    </lineage>
</organism>
<dbReference type="GeneID" id="100209508"/>
<dbReference type="SUPFAM" id="SSF100950">
    <property type="entry name" value="NagB/RpiA/CoA transferase-like"/>
    <property type="match status" value="1"/>
</dbReference>
<dbReference type="InterPro" id="IPR037171">
    <property type="entry name" value="NagB/RpiA_transferase-like"/>
</dbReference>
<accession>A0ABM4DJH2</accession>
<keyword evidence="2" id="KW-0378">Hydrolase</keyword>
<comment type="catalytic activity">
    <reaction evidence="2">
        <text>6-phospho-D-glucono-1,5-lactone + H2O = 6-phospho-D-gluconate + H(+)</text>
        <dbReference type="Rhea" id="RHEA:12556"/>
        <dbReference type="ChEBI" id="CHEBI:15377"/>
        <dbReference type="ChEBI" id="CHEBI:15378"/>
        <dbReference type="ChEBI" id="CHEBI:57955"/>
        <dbReference type="ChEBI" id="CHEBI:58759"/>
        <dbReference type="EC" id="3.1.1.31"/>
    </reaction>
</comment>
<protein>
    <recommendedName>
        <fullName evidence="2">6-phosphogluconolactonase</fullName>
        <shortName evidence="2">6PGL</shortName>
        <ecNumber evidence="2">3.1.1.31</ecNumber>
    </recommendedName>
</protein>
<dbReference type="RefSeq" id="XP_065674669.1">
    <property type="nucleotide sequence ID" value="XM_065818597.1"/>
</dbReference>
<feature type="domain" description="Glucosamine/galactosamine-6-phosphate isomerase" evidence="3">
    <location>
        <begin position="10"/>
        <end position="231"/>
    </location>
</feature>
<dbReference type="PANTHER" id="PTHR11054">
    <property type="entry name" value="6-PHOSPHOGLUCONOLACTONASE"/>
    <property type="match status" value="1"/>
</dbReference>
<proteinExistence type="inferred from homology"/>
<comment type="pathway">
    <text evidence="2">Carbohydrate degradation; pentose phosphate pathway; D-ribulose 5-phosphate from D-glucose 6-phosphate (oxidative stage): step 2/3.</text>
</comment>
<dbReference type="InterPro" id="IPR039104">
    <property type="entry name" value="6PGL"/>
</dbReference>
<evidence type="ECO:0000313" key="5">
    <source>
        <dbReference type="RefSeq" id="XP_065674669.1"/>
    </source>
</evidence>
<reference evidence="5" key="1">
    <citation type="submission" date="2025-08" db="UniProtKB">
        <authorList>
            <consortium name="RefSeq"/>
        </authorList>
    </citation>
    <scope>IDENTIFICATION</scope>
</reference>
<dbReference type="Gene3D" id="3.40.50.1360">
    <property type="match status" value="1"/>
</dbReference>
<dbReference type="Proteomes" id="UP001652625">
    <property type="component" value="Chromosome 14"/>
</dbReference>